<evidence type="ECO:0000313" key="2">
    <source>
        <dbReference type="EMBL" id="RKN23656.1"/>
    </source>
</evidence>
<feature type="region of interest" description="Disordered" evidence="1">
    <location>
        <begin position="44"/>
        <end position="63"/>
    </location>
</feature>
<organism evidence="2 3">
    <name type="scientific">Micromonospora musae</name>
    <dbReference type="NCBI Taxonomy" id="1894970"/>
    <lineage>
        <taxon>Bacteria</taxon>
        <taxon>Bacillati</taxon>
        <taxon>Actinomycetota</taxon>
        <taxon>Actinomycetes</taxon>
        <taxon>Micromonosporales</taxon>
        <taxon>Micromonosporaceae</taxon>
        <taxon>Micromonospora</taxon>
    </lineage>
</organism>
<keyword evidence="3" id="KW-1185">Reference proteome</keyword>
<protein>
    <submittedName>
        <fullName evidence="2">Uncharacterized protein</fullName>
    </submittedName>
</protein>
<reference evidence="2 3" key="1">
    <citation type="submission" date="2018-09" db="EMBL/GenBank/DDBJ databases">
        <title>Micromonospora sp. nov. MS1-9, isolated from a root of Musa sp.</title>
        <authorList>
            <person name="Kuncharoen N."/>
            <person name="Kudo T."/>
            <person name="Ohkuma M."/>
            <person name="Yuki M."/>
            <person name="Tanasupawat S."/>
        </authorList>
    </citation>
    <scope>NUCLEOTIDE SEQUENCE [LARGE SCALE GENOMIC DNA]</scope>
    <source>
        <strain evidence="2 3">NGC1-4</strain>
    </source>
</reference>
<comment type="caution">
    <text evidence="2">The sequence shown here is derived from an EMBL/GenBank/DDBJ whole genome shotgun (WGS) entry which is preliminary data.</text>
</comment>
<dbReference type="Proteomes" id="UP000271548">
    <property type="component" value="Unassembled WGS sequence"/>
</dbReference>
<accession>A0ABX9RIR8</accession>
<gene>
    <name evidence="2" type="ORF">D7147_00945</name>
</gene>
<name>A0ABX9RIR8_9ACTN</name>
<evidence type="ECO:0000256" key="1">
    <source>
        <dbReference type="SAM" id="MobiDB-lite"/>
    </source>
</evidence>
<sequence>MLTRPPYGPPPTILLLIMGLTAESSSGTAVNLMINRVGEATGRWHGWGSQREPGPGRARTMDG</sequence>
<evidence type="ECO:0000313" key="3">
    <source>
        <dbReference type="Proteomes" id="UP000271548"/>
    </source>
</evidence>
<proteinExistence type="predicted"/>
<dbReference type="EMBL" id="RAZS01000001">
    <property type="protein sequence ID" value="RKN23656.1"/>
    <property type="molecule type" value="Genomic_DNA"/>
</dbReference>